<name>U6GLW6_EIMAC</name>
<sequence length="450" mass="47204">MRRDFLPQKVVVLGGARTPIGSFLGALRAAPAARLAAAAAAGALQRSGVAPAEIQQCLVGQVIASGQGKGAHRLALQRSGKCFSNISPSVAVASSPAVLAFAAPCLWGLSACCLLLPFRFRIPYSASVYGVNGSCPSGLKAVCLAASSVALGETPLALAVGVESLSNAPYLLLRARQGGYKLGDGSLADSIVLEGLRGFENQKPRGTRAEAAAVQLGISREECDKYAVQSFKRAADAASSGFFRLEGLLPFSTASLDMPSQCAICAACSPQVPQLQQHQERHLAVFRHRRQQPQHQEPPGVLQQDEEVQRLSLDRLASADPVFGPEGLTTSENAFKLGDGAAAVVLAADEEARKRGLKPLASIMRVQADLYEIHEVFAALPLLLMRRLSLCPSRVNLHGGAISLGHPLGMSGVRMLLSLTAALKARDLLYGCAVICNGEDSATAIVLEAL</sequence>
<dbReference type="PANTHER" id="PTHR18919">
    <property type="entry name" value="ACETYL-COA C-ACYLTRANSFERASE"/>
    <property type="match status" value="1"/>
</dbReference>
<dbReference type="VEuPathDB" id="ToxoDB:EAH_00059710"/>
<protein>
    <submittedName>
        <fullName evidence="8">Acetyil CoA acetyltransferase/thiolase, putative</fullName>
    </submittedName>
</protein>
<evidence type="ECO:0000256" key="1">
    <source>
        <dbReference type="ARBA" id="ARBA00010982"/>
    </source>
</evidence>
<dbReference type="InterPro" id="IPR020613">
    <property type="entry name" value="Thiolase_CS"/>
</dbReference>
<dbReference type="InterPro" id="IPR020616">
    <property type="entry name" value="Thiolase_N"/>
</dbReference>
<dbReference type="InterPro" id="IPR016039">
    <property type="entry name" value="Thiolase-like"/>
</dbReference>
<proteinExistence type="inferred from homology"/>
<dbReference type="GO" id="GO:0006635">
    <property type="term" value="P:fatty acid beta-oxidation"/>
    <property type="evidence" value="ECO:0007669"/>
    <property type="project" value="TreeGrafter"/>
</dbReference>
<evidence type="ECO:0000256" key="5">
    <source>
        <dbReference type="RuleBase" id="RU003557"/>
    </source>
</evidence>
<dbReference type="PROSITE" id="PS00737">
    <property type="entry name" value="THIOLASE_2"/>
    <property type="match status" value="1"/>
</dbReference>
<dbReference type="CDD" id="cd00751">
    <property type="entry name" value="thiolase"/>
    <property type="match status" value="1"/>
</dbReference>
<dbReference type="AlphaFoldDB" id="U6GLW6"/>
<dbReference type="GO" id="GO:0005739">
    <property type="term" value="C:mitochondrion"/>
    <property type="evidence" value="ECO:0007669"/>
    <property type="project" value="TreeGrafter"/>
</dbReference>
<dbReference type="OMA" id="EPMRPGT"/>
<dbReference type="GO" id="GO:0046872">
    <property type="term" value="F:metal ion binding"/>
    <property type="evidence" value="ECO:0007669"/>
    <property type="project" value="UniProtKB-KW"/>
</dbReference>
<dbReference type="PANTHER" id="PTHR18919:SF107">
    <property type="entry name" value="ACETYL-COA ACETYLTRANSFERASE, CYTOSOLIC"/>
    <property type="match status" value="1"/>
</dbReference>
<feature type="active site" description="Proton acceptor" evidence="4">
    <location>
        <position position="406"/>
    </location>
</feature>
<feature type="active site" description="Acyl-thioester intermediate" evidence="4">
    <location>
        <position position="135"/>
    </location>
</feature>
<evidence type="ECO:0000256" key="3">
    <source>
        <dbReference type="ARBA" id="ARBA00023315"/>
    </source>
</evidence>
<dbReference type="SUPFAM" id="SSF53901">
    <property type="entry name" value="Thiolase-like"/>
    <property type="match status" value="2"/>
</dbReference>
<dbReference type="OrthoDB" id="5404651at2759"/>
<dbReference type="Gene3D" id="3.40.47.10">
    <property type="match status" value="2"/>
</dbReference>
<feature type="domain" description="Thiolase N-terminal" evidence="6">
    <location>
        <begin position="121"/>
        <end position="253"/>
    </location>
</feature>
<dbReference type="InterPro" id="IPR020617">
    <property type="entry name" value="Thiolase_C"/>
</dbReference>
<feature type="domain" description="Thiolase N-terminal" evidence="6">
    <location>
        <begin position="300"/>
        <end position="348"/>
    </location>
</feature>
<keyword evidence="9" id="KW-1185">Reference proteome</keyword>
<evidence type="ECO:0000313" key="9">
    <source>
        <dbReference type="Proteomes" id="UP000018050"/>
    </source>
</evidence>
<evidence type="ECO:0000259" key="7">
    <source>
        <dbReference type="Pfam" id="PF02803"/>
    </source>
</evidence>
<evidence type="ECO:0000256" key="2">
    <source>
        <dbReference type="ARBA" id="ARBA00022679"/>
    </source>
</evidence>
<evidence type="ECO:0000256" key="4">
    <source>
        <dbReference type="PIRSR" id="PIRSR000429-1"/>
    </source>
</evidence>
<dbReference type="Pfam" id="PF00108">
    <property type="entry name" value="Thiolase_N"/>
    <property type="match status" value="3"/>
</dbReference>
<feature type="domain" description="Thiolase C-terminal" evidence="7">
    <location>
        <begin position="365"/>
        <end position="448"/>
    </location>
</feature>
<keyword evidence="2 5" id="KW-0808">Transferase</keyword>
<evidence type="ECO:0000259" key="6">
    <source>
        <dbReference type="Pfam" id="PF00108"/>
    </source>
</evidence>
<dbReference type="InterPro" id="IPR002155">
    <property type="entry name" value="Thiolase"/>
</dbReference>
<dbReference type="Pfam" id="PF02803">
    <property type="entry name" value="Thiolase_C"/>
    <property type="match status" value="1"/>
</dbReference>
<organism evidence="8 9">
    <name type="scientific">Eimeria acervulina</name>
    <name type="common">Coccidian parasite</name>
    <dbReference type="NCBI Taxonomy" id="5801"/>
    <lineage>
        <taxon>Eukaryota</taxon>
        <taxon>Sar</taxon>
        <taxon>Alveolata</taxon>
        <taxon>Apicomplexa</taxon>
        <taxon>Conoidasida</taxon>
        <taxon>Coccidia</taxon>
        <taxon>Eucoccidiorida</taxon>
        <taxon>Eimeriorina</taxon>
        <taxon>Eimeriidae</taxon>
        <taxon>Eimeria</taxon>
    </lineage>
</organism>
<accession>U6GLW6</accession>
<dbReference type="PIRSF" id="PIRSF000429">
    <property type="entry name" value="Ac-CoA_Ac_transf"/>
    <property type="match status" value="1"/>
</dbReference>
<keyword evidence="3 5" id="KW-0012">Acyltransferase</keyword>
<dbReference type="Proteomes" id="UP000018050">
    <property type="component" value="Unassembled WGS sequence"/>
</dbReference>
<reference evidence="8" key="2">
    <citation type="submission" date="2013-10" db="EMBL/GenBank/DDBJ databases">
        <authorList>
            <person name="Aslett M."/>
        </authorList>
    </citation>
    <scope>NUCLEOTIDE SEQUENCE</scope>
    <source>
        <strain evidence="8">Houghton</strain>
    </source>
</reference>
<dbReference type="EMBL" id="HG671545">
    <property type="protein sequence ID" value="CDI81216.1"/>
    <property type="molecule type" value="Genomic_DNA"/>
</dbReference>
<evidence type="ECO:0000313" key="8">
    <source>
        <dbReference type="EMBL" id="CDI81216.1"/>
    </source>
</evidence>
<dbReference type="GeneID" id="25274041"/>
<comment type="similarity">
    <text evidence="1 5">Belongs to the thiolase-like superfamily. Thiolase family.</text>
</comment>
<dbReference type="RefSeq" id="XP_013248996.1">
    <property type="nucleotide sequence ID" value="XM_013393542.1"/>
</dbReference>
<reference evidence="8" key="1">
    <citation type="submission" date="2013-10" db="EMBL/GenBank/DDBJ databases">
        <title>Genomic analysis of the causative agents of coccidiosis in chickens.</title>
        <authorList>
            <person name="Reid A.J."/>
            <person name="Blake D."/>
            <person name="Billington K."/>
            <person name="Browne H."/>
            <person name="Dunn M."/>
            <person name="Hung S."/>
            <person name="Kawahara F."/>
            <person name="Miranda-Saavedra D."/>
            <person name="Mourier T."/>
            <person name="Nagra H."/>
            <person name="Otto T.D."/>
            <person name="Rawlings N."/>
            <person name="Sanchez A."/>
            <person name="Sanders M."/>
            <person name="Subramaniam C."/>
            <person name="Tay Y."/>
            <person name="Dear P."/>
            <person name="Doerig C."/>
            <person name="Gruber A."/>
            <person name="Parkinson J."/>
            <person name="Shirley M."/>
            <person name="Wan K.L."/>
            <person name="Berriman M."/>
            <person name="Tomley F."/>
            <person name="Pain A."/>
        </authorList>
    </citation>
    <scope>NUCLEOTIDE SEQUENCE</scope>
    <source>
        <strain evidence="8">Houghton</strain>
    </source>
</reference>
<dbReference type="GO" id="GO:0003985">
    <property type="term" value="F:acetyl-CoA C-acetyltransferase activity"/>
    <property type="evidence" value="ECO:0007669"/>
    <property type="project" value="TreeGrafter"/>
</dbReference>
<feature type="active site" description="Proton acceptor" evidence="4">
    <location>
        <position position="436"/>
    </location>
</feature>
<feature type="domain" description="Thiolase N-terminal" evidence="6">
    <location>
        <begin position="10"/>
        <end position="80"/>
    </location>
</feature>
<gene>
    <name evidence="8" type="ORF">EAH_00059710</name>
</gene>